<gene>
    <name evidence="6" type="ORF">HAKA00212_LOCUS22771</name>
</gene>
<keyword evidence="3" id="KW-0862">Zinc</keyword>
<feature type="domain" description="MYND-type" evidence="5">
    <location>
        <begin position="453"/>
        <end position="502"/>
    </location>
</feature>
<evidence type="ECO:0000256" key="1">
    <source>
        <dbReference type="ARBA" id="ARBA00022723"/>
    </source>
</evidence>
<name>A0A6S9KM93_HETAK</name>
<keyword evidence="1" id="KW-0479">Metal-binding</keyword>
<protein>
    <recommendedName>
        <fullName evidence="5">MYND-type domain-containing protein</fullName>
    </recommendedName>
</protein>
<evidence type="ECO:0000313" key="6">
    <source>
        <dbReference type="EMBL" id="CAE0644651.1"/>
    </source>
</evidence>
<dbReference type="Pfam" id="PF01753">
    <property type="entry name" value="zf-MYND"/>
    <property type="match status" value="1"/>
</dbReference>
<dbReference type="PROSITE" id="PS50865">
    <property type="entry name" value="ZF_MYND_2"/>
    <property type="match status" value="1"/>
</dbReference>
<keyword evidence="2 4" id="KW-0863">Zinc-finger</keyword>
<dbReference type="SUPFAM" id="SSF144232">
    <property type="entry name" value="HIT/MYND zinc finger-like"/>
    <property type="match status" value="1"/>
</dbReference>
<evidence type="ECO:0000259" key="5">
    <source>
        <dbReference type="PROSITE" id="PS50865"/>
    </source>
</evidence>
<dbReference type="InterPro" id="IPR002893">
    <property type="entry name" value="Znf_MYND"/>
</dbReference>
<evidence type="ECO:0000256" key="2">
    <source>
        <dbReference type="ARBA" id="ARBA00022771"/>
    </source>
</evidence>
<dbReference type="GO" id="GO:0008270">
    <property type="term" value="F:zinc ion binding"/>
    <property type="evidence" value="ECO:0007669"/>
    <property type="project" value="UniProtKB-KW"/>
</dbReference>
<dbReference type="EMBL" id="HBIU01051483">
    <property type="protein sequence ID" value="CAE0644651.1"/>
    <property type="molecule type" value="Transcribed_RNA"/>
</dbReference>
<reference evidence="6" key="1">
    <citation type="submission" date="2021-01" db="EMBL/GenBank/DDBJ databases">
        <authorList>
            <person name="Corre E."/>
            <person name="Pelletier E."/>
            <person name="Niang G."/>
            <person name="Scheremetjew M."/>
            <person name="Finn R."/>
            <person name="Kale V."/>
            <person name="Holt S."/>
            <person name="Cochrane G."/>
            <person name="Meng A."/>
            <person name="Brown T."/>
            <person name="Cohen L."/>
        </authorList>
    </citation>
    <scope>NUCLEOTIDE SEQUENCE</scope>
    <source>
        <strain evidence="6">CCMP3107</strain>
    </source>
</reference>
<evidence type="ECO:0000256" key="4">
    <source>
        <dbReference type="PROSITE-ProRule" id="PRU00134"/>
    </source>
</evidence>
<accession>A0A6S9KM93</accession>
<dbReference type="Gene3D" id="6.10.140.2220">
    <property type="match status" value="1"/>
</dbReference>
<dbReference type="AlphaFoldDB" id="A0A6S9KM93"/>
<organism evidence="6">
    <name type="scientific">Heterosigma akashiwo</name>
    <name type="common">Chromophytic alga</name>
    <name type="synonym">Heterosigma carterae</name>
    <dbReference type="NCBI Taxonomy" id="2829"/>
    <lineage>
        <taxon>Eukaryota</taxon>
        <taxon>Sar</taxon>
        <taxon>Stramenopiles</taxon>
        <taxon>Ochrophyta</taxon>
        <taxon>Raphidophyceae</taxon>
        <taxon>Chattonellales</taxon>
        <taxon>Chattonellaceae</taxon>
        <taxon>Heterosigma</taxon>
    </lineage>
</organism>
<sequence>MADVLPPSVVQGLQEAEPEEFVAPIIFPELTSGLLPREKADDIFAILEILKLSPFRRDDCSNLKVSRNSYVAVDSRGQDAEGLIQKMVQMNTQGESGSLNIANDLWRMMASVHTYWYCDKKGEPKGTYHGLVDFVKLRRPQLEVYLETISSWPWSRVHGNFFILLQRSDGTIVVSEDFERVYLVQGIYSKLLNKGEQAPFKATFTLVPFDRYIVCSDMVISKTDWNVITPAPNMNFEPLISTPVKTHLAKVYKDAVATSSLITSLDTRRPDDFTEDLKYQVDEDAPAPRYEFSERQLAFRARVAASPKLGGRAGEWLMWETGLNTDADPTRTITFSNQAGQELGVGQPIPDMDLDAMVKALHWMFFREDINGGDEEGKEEGGGGVPRVPKVLNLAFFGVFKAVRQLLKGTGTEVRYSPPLSPEERTYYTYRPHLIIEQMFVRSFLYAGDQGGCVVCHASGGGKGGGLKLKKCTRCAAGKAPAVYCSREHQRHHWDAGHKKVCATPKKDADTARMQVQPIFVAHPQAPPKNSPIFEDIMGFTFLVTCGPCPCCNKGCGGR</sequence>
<proteinExistence type="predicted"/>
<evidence type="ECO:0000256" key="3">
    <source>
        <dbReference type="ARBA" id="ARBA00022833"/>
    </source>
</evidence>